<organism evidence="3 4">
    <name type="scientific">Dyadobacter jejuensis</name>
    <dbReference type="NCBI Taxonomy" id="1082580"/>
    <lineage>
        <taxon>Bacteria</taxon>
        <taxon>Pseudomonadati</taxon>
        <taxon>Bacteroidota</taxon>
        <taxon>Cytophagia</taxon>
        <taxon>Cytophagales</taxon>
        <taxon>Spirosomataceae</taxon>
        <taxon>Dyadobacter</taxon>
    </lineage>
</organism>
<protein>
    <submittedName>
        <fullName evidence="3">Putative secreted protein (Por secretion system target)</fullName>
    </submittedName>
</protein>
<feature type="region of interest" description="Disordered" evidence="1">
    <location>
        <begin position="494"/>
        <end position="526"/>
    </location>
</feature>
<sequence length="788" mass="84154">MKHFNYILKSKHHLLNTQAVILFALMILFFASTYAQTPLKQKAGSLTTANGPVYTPQVVTLYNGASAAMPNITVTYTLSNQQFGPSMPVRQLEGLPNDYGISFGGGSLTENFQIGSRARNAVINSVGNPLNNMFTACGTCIDGIDVATDYAVGLFTSSDALIIDDNSSITKGNNLEALDARIYYGDLTISFNRPVSNPVLQLVGLGGNFMNYVSSSRKTDYYVQGFSTEFDLASTEYTLSKLDGNDYLNVTPTQITNNASKIGAISQGSTESDYSETFKRYAATGSVKVNGTNIVSITLKVYLRGDGGNKSPASAPLDPLWAGDESAETVSGDAFLISTTLQAAVIVEGNVFNDPNAGNVNNSTGSANVIPNNIYASLVDDNGNVVESQLVATTGTYSFSSVWEGTYSVVISTAEGVQGSPAPSSVLPSGYVHTGDFNGTPNSGNTNITFGTSSPFLVSNANVSNINFAIERLPESFDQSYTINKPTVGQTLVLNSSGLTDSPGPLTGSDPEDYANPGGTLAGKTVNITSPPSNGTLYYDGAEIPVATSASTPFVINNYDPSKLTLVLTGSGYVEVIFEYAYVDLAAKADPTPATYKIDWSGALPVNLMSFYAINVEGNAILLSWETTEETNSEKFEIQHSLNAKVWSPIGSVLALGENRDLTTYSFTHTSPVSGENLYRLKMIDQDATFAYSRIQSVKFEDKEIKLILHPNPASDYIFLKDADGQTLSSDKVVELSIMNTKGEEVYKITSSVSSHGINMTGLAIGMYIIKITLADGSLSTHKLLIEK</sequence>
<reference evidence="3 4" key="1">
    <citation type="submission" date="2018-03" db="EMBL/GenBank/DDBJ databases">
        <title>Genomic Encyclopedia of Archaeal and Bacterial Type Strains, Phase II (KMG-II): from individual species to whole genera.</title>
        <authorList>
            <person name="Goeker M."/>
        </authorList>
    </citation>
    <scope>NUCLEOTIDE SEQUENCE [LARGE SCALE GENOMIC DNA]</scope>
    <source>
        <strain evidence="3 4">DSM 100346</strain>
    </source>
</reference>
<accession>A0A316AHB3</accession>
<evidence type="ECO:0000313" key="4">
    <source>
        <dbReference type="Proteomes" id="UP000245880"/>
    </source>
</evidence>
<dbReference type="InterPro" id="IPR026444">
    <property type="entry name" value="Secre_tail"/>
</dbReference>
<dbReference type="OrthoDB" id="958186at2"/>
<dbReference type="InterPro" id="IPR013783">
    <property type="entry name" value="Ig-like_fold"/>
</dbReference>
<dbReference type="Pfam" id="PF18962">
    <property type="entry name" value="Por_Secre_tail"/>
    <property type="match status" value="1"/>
</dbReference>
<dbReference type="NCBIfam" id="TIGR04183">
    <property type="entry name" value="Por_Secre_tail"/>
    <property type="match status" value="1"/>
</dbReference>
<dbReference type="RefSeq" id="WP_109675330.1">
    <property type="nucleotide sequence ID" value="NZ_QGDT01000008.1"/>
</dbReference>
<evidence type="ECO:0000259" key="2">
    <source>
        <dbReference type="Pfam" id="PF18962"/>
    </source>
</evidence>
<feature type="domain" description="Secretion system C-terminal sorting" evidence="2">
    <location>
        <begin position="710"/>
        <end position="786"/>
    </location>
</feature>
<comment type="caution">
    <text evidence="3">The sequence shown here is derived from an EMBL/GenBank/DDBJ whole genome shotgun (WGS) entry which is preliminary data.</text>
</comment>
<dbReference type="Proteomes" id="UP000245880">
    <property type="component" value="Unassembled WGS sequence"/>
</dbReference>
<dbReference type="Gene3D" id="2.60.40.10">
    <property type="entry name" value="Immunoglobulins"/>
    <property type="match status" value="1"/>
</dbReference>
<dbReference type="SUPFAM" id="SSF117074">
    <property type="entry name" value="Hypothetical protein PA1324"/>
    <property type="match status" value="1"/>
</dbReference>
<dbReference type="EMBL" id="QGDT01000008">
    <property type="protein sequence ID" value="PWJ57093.1"/>
    <property type="molecule type" value="Genomic_DNA"/>
</dbReference>
<proteinExistence type="predicted"/>
<keyword evidence="4" id="KW-1185">Reference proteome</keyword>
<gene>
    <name evidence="3" type="ORF">CLV98_10812</name>
</gene>
<evidence type="ECO:0000313" key="3">
    <source>
        <dbReference type="EMBL" id="PWJ57093.1"/>
    </source>
</evidence>
<dbReference type="AlphaFoldDB" id="A0A316AHB3"/>
<evidence type="ECO:0000256" key="1">
    <source>
        <dbReference type="SAM" id="MobiDB-lite"/>
    </source>
</evidence>
<name>A0A316AHB3_9BACT</name>